<evidence type="ECO:0000256" key="2">
    <source>
        <dbReference type="ARBA" id="ARBA00023136"/>
    </source>
</evidence>
<comment type="caution">
    <text evidence="5">The sequence shown here is derived from an EMBL/GenBank/DDBJ whole genome shotgun (WGS) entry which is preliminary data.</text>
</comment>
<dbReference type="GO" id="GO:0097374">
    <property type="term" value="P:sensory neuron axon guidance"/>
    <property type="evidence" value="ECO:0007669"/>
    <property type="project" value="TreeGrafter"/>
</dbReference>
<dbReference type="InterPro" id="IPR013783">
    <property type="entry name" value="Ig-like_fold"/>
</dbReference>
<sequence length="194" mass="20954">MDVFKSKSPAQLEEYNRRNVGDGRTGFRVQQLFTRDVTIYAILPRGIVSLPLSSCYTSSSCSSCISSPDPTCQWCTAVGKCSTATQCPSSTVNVCPTKNGTPKPASLSFDDLKNISLPINNLPQPDGFTYVCLFGASASAATWTEYGVLCPLPSLSTSRISPLFTELLALTTSVSSHRIVEYNFTVYNCGAFKT</sequence>
<evidence type="ECO:0000313" key="6">
    <source>
        <dbReference type="Proteomes" id="UP001196413"/>
    </source>
</evidence>
<dbReference type="PANTHER" id="PTHR22625">
    <property type="entry name" value="PLEXIN"/>
    <property type="match status" value="1"/>
</dbReference>
<keyword evidence="3" id="KW-0325">Glycoprotein</keyword>
<dbReference type="SUPFAM" id="SSF103575">
    <property type="entry name" value="Plexin repeat"/>
    <property type="match status" value="1"/>
</dbReference>
<dbReference type="Pfam" id="PF17960">
    <property type="entry name" value="TIG_plexin"/>
    <property type="match status" value="1"/>
</dbReference>
<evidence type="ECO:0000259" key="4">
    <source>
        <dbReference type="SMART" id="SM00423"/>
    </source>
</evidence>
<dbReference type="InterPro" id="IPR002165">
    <property type="entry name" value="Plexin_repeat"/>
</dbReference>
<dbReference type="GO" id="GO:0008360">
    <property type="term" value="P:regulation of cell shape"/>
    <property type="evidence" value="ECO:0007669"/>
    <property type="project" value="TreeGrafter"/>
</dbReference>
<dbReference type="Pfam" id="PF01437">
    <property type="entry name" value="PSI"/>
    <property type="match status" value="1"/>
</dbReference>
<gene>
    <name evidence="5" type="ORF">KIN20_001368</name>
</gene>
<dbReference type="InterPro" id="IPR016201">
    <property type="entry name" value="PSI"/>
</dbReference>
<proteinExistence type="predicted"/>
<dbReference type="GO" id="GO:0005886">
    <property type="term" value="C:plasma membrane"/>
    <property type="evidence" value="ECO:0007669"/>
    <property type="project" value="TreeGrafter"/>
</dbReference>
<comment type="subcellular location">
    <subcellularLocation>
        <location evidence="1">Membrane</location>
    </subcellularLocation>
</comment>
<dbReference type="GO" id="GO:0017154">
    <property type="term" value="F:semaphorin receptor activity"/>
    <property type="evidence" value="ECO:0007669"/>
    <property type="project" value="InterPro"/>
</dbReference>
<dbReference type="SMART" id="SM00423">
    <property type="entry name" value="PSI"/>
    <property type="match status" value="1"/>
</dbReference>
<protein>
    <recommendedName>
        <fullName evidence="4">PSI domain-containing protein</fullName>
    </recommendedName>
</protein>
<keyword evidence="6" id="KW-1185">Reference proteome</keyword>
<feature type="domain" description="PSI" evidence="4">
    <location>
        <begin position="54"/>
        <end position="96"/>
    </location>
</feature>
<dbReference type="GO" id="GO:0002116">
    <property type="term" value="C:semaphorin receptor complex"/>
    <property type="evidence" value="ECO:0007669"/>
    <property type="project" value="TreeGrafter"/>
</dbReference>
<organism evidence="5 6">
    <name type="scientific">Parelaphostrongylus tenuis</name>
    <name type="common">Meningeal worm</name>
    <dbReference type="NCBI Taxonomy" id="148309"/>
    <lineage>
        <taxon>Eukaryota</taxon>
        <taxon>Metazoa</taxon>
        <taxon>Ecdysozoa</taxon>
        <taxon>Nematoda</taxon>
        <taxon>Chromadorea</taxon>
        <taxon>Rhabditida</taxon>
        <taxon>Rhabditina</taxon>
        <taxon>Rhabditomorpha</taxon>
        <taxon>Strongyloidea</taxon>
        <taxon>Metastrongylidae</taxon>
        <taxon>Parelaphostrongylus</taxon>
    </lineage>
</organism>
<dbReference type="GO" id="GO:0007162">
    <property type="term" value="P:negative regulation of cell adhesion"/>
    <property type="evidence" value="ECO:0007669"/>
    <property type="project" value="TreeGrafter"/>
</dbReference>
<dbReference type="PANTHER" id="PTHR22625:SF44">
    <property type="entry name" value="PLEXIN-B"/>
    <property type="match status" value="1"/>
</dbReference>
<name>A0AAD5MCR4_PARTN</name>
<dbReference type="Gene3D" id="2.60.40.10">
    <property type="entry name" value="Immunoglobulins"/>
    <property type="match status" value="1"/>
</dbReference>
<evidence type="ECO:0000313" key="5">
    <source>
        <dbReference type="EMBL" id="KAJ1346551.1"/>
    </source>
</evidence>
<dbReference type="InterPro" id="IPR041019">
    <property type="entry name" value="TIG1_plexin"/>
</dbReference>
<dbReference type="Proteomes" id="UP001196413">
    <property type="component" value="Unassembled WGS sequence"/>
</dbReference>
<dbReference type="AlphaFoldDB" id="A0AAD5MCR4"/>
<dbReference type="GO" id="GO:0008045">
    <property type="term" value="P:motor neuron axon guidance"/>
    <property type="evidence" value="ECO:0007669"/>
    <property type="project" value="TreeGrafter"/>
</dbReference>
<evidence type="ECO:0000256" key="1">
    <source>
        <dbReference type="ARBA" id="ARBA00004370"/>
    </source>
</evidence>
<dbReference type="GO" id="GO:0030334">
    <property type="term" value="P:regulation of cell migration"/>
    <property type="evidence" value="ECO:0007669"/>
    <property type="project" value="TreeGrafter"/>
</dbReference>
<reference evidence="5" key="1">
    <citation type="submission" date="2021-06" db="EMBL/GenBank/DDBJ databases">
        <title>Parelaphostrongylus tenuis whole genome reference sequence.</title>
        <authorList>
            <person name="Garwood T.J."/>
            <person name="Larsen P.A."/>
            <person name="Fountain-Jones N.M."/>
            <person name="Garbe J.R."/>
            <person name="Macchietto M.G."/>
            <person name="Kania S.A."/>
            <person name="Gerhold R.W."/>
            <person name="Richards J.E."/>
            <person name="Wolf T.M."/>
        </authorList>
    </citation>
    <scope>NUCLEOTIDE SEQUENCE</scope>
    <source>
        <strain evidence="5">MNPRO001-30</strain>
        <tissue evidence="5">Meninges</tissue>
    </source>
</reference>
<keyword evidence="2" id="KW-0472">Membrane</keyword>
<dbReference type="InterPro" id="IPR031148">
    <property type="entry name" value="Plexin"/>
</dbReference>
<dbReference type="EMBL" id="JAHQIW010000189">
    <property type="protein sequence ID" value="KAJ1346551.1"/>
    <property type="molecule type" value="Genomic_DNA"/>
</dbReference>
<accession>A0AAD5MCR4</accession>
<evidence type="ECO:0000256" key="3">
    <source>
        <dbReference type="ARBA" id="ARBA00023180"/>
    </source>
</evidence>
<dbReference type="GO" id="GO:0050772">
    <property type="term" value="P:positive regulation of axonogenesis"/>
    <property type="evidence" value="ECO:0007669"/>
    <property type="project" value="TreeGrafter"/>
</dbReference>